<organism evidence="1 2">
    <name type="scientific">Rhodoblastus sphagnicola</name>
    <dbReference type="NCBI Taxonomy" id="333368"/>
    <lineage>
        <taxon>Bacteria</taxon>
        <taxon>Pseudomonadati</taxon>
        <taxon>Pseudomonadota</taxon>
        <taxon>Alphaproteobacteria</taxon>
        <taxon>Hyphomicrobiales</taxon>
        <taxon>Rhodoblastaceae</taxon>
        <taxon>Rhodoblastus</taxon>
    </lineage>
</organism>
<dbReference type="PROSITE" id="PS50933">
    <property type="entry name" value="CHRD"/>
    <property type="match status" value="1"/>
</dbReference>
<dbReference type="AlphaFoldDB" id="A0A2S6MU28"/>
<comment type="caution">
    <text evidence="1">The sequence shown here is derived from an EMBL/GenBank/DDBJ whole genome shotgun (WGS) entry which is preliminary data.</text>
</comment>
<dbReference type="EMBL" id="NHSJ01000140">
    <property type="protein sequence ID" value="PPQ25862.1"/>
    <property type="molecule type" value="Genomic_DNA"/>
</dbReference>
<gene>
    <name evidence="1" type="ORF">CCR94_23840</name>
</gene>
<keyword evidence="2" id="KW-1185">Reference proteome</keyword>
<evidence type="ECO:0000313" key="2">
    <source>
        <dbReference type="Proteomes" id="UP000239089"/>
    </source>
</evidence>
<reference evidence="1 2" key="1">
    <citation type="journal article" date="2018" name="Arch. Microbiol.">
        <title>New insights into the metabolic potential of the phototrophic purple bacterium Rhodopila globiformis DSM 161(T) from its draft genome sequence and evidence for a vanadium-dependent nitrogenase.</title>
        <authorList>
            <person name="Imhoff J.F."/>
            <person name="Rahn T."/>
            <person name="Kunzel S."/>
            <person name="Neulinger S.C."/>
        </authorList>
    </citation>
    <scope>NUCLEOTIDE SEQUENCE [LARGE SCALE GENOMIC DNA]</scope>
    <source>
        <strain evidence="1 2">DSM 16996</strain>
    </source>
</reference>
<proteinExistence type="predicted"/>
<evidence type="ECO:0000313" key="1">
    <source>
        <dbReference type="EMBL" id="PPQ25862.1"/>
    </source>
</evidence>
<dbReference type="SMART" id="SM00754">
    <property type="entry name" value="CHRD"/>
    <property type="match status" value="1"/>
</dbReference>
<dbReference type="InterPro" id="IPR010895">
    <property type="entry name" value="CHRD"/>
</dbReference>
<dbReference type="OrthoDB" id="571052at2"/>
<protein>
    <submittedName>
        <fullName evidence="1">Uncharacterized protein</fullName>
    </submittedName>
</protein>
<accession>A0A2S6MU28</accession>
<name>A0A2S6MU28_9HYPH</name>
<dbReference type="RefSeq" id="WP_104510836.1">
    <property type="nucleotide sequence ID" value="NZ_JACIGC010000017.1"/>
</dbReference>
<sequence length="148" mass="15562">MTPLNLLRNSVIASILPVLLATYALSESRITATLSGANEVPAVQTPGKGTIVLALNPATRELSWTLEFSDLTGPATMVHFHGPAIPGNNAPPVLWVVEKGAVPISPVQGSAILTPEQAKNLADGEWYVNVHTQTNPSGEIRGLIAPLK</sequence>
<dbReference type="Proteomes" id="UP000239089">
    <property type="component" value="Unassembled WGS sequence"/>
</dbReference>
<dbReference type="Pfam" id="PF07452">
    <property type="entry name" value="CHRD"/>
    <property type="match status" value="1"/>
</dbReference>